<comment type="caution">
    <text evidence="1">The sequence shown here is derived from an EMBL/GenBank/DDBJ whole genome shotgun (WGS) entry which is preliminary data.</text>
</comment>
<name>A0AAD4ZQA7_PRUDU</name>
<protein>
    <submittedName>
        <fullName evidence="1">Uncharacterized protein</fullName>
    </submittedName>
</protein>
<reference evidence="1 2" key="1">
    <citation type="journal article" date="2022" name="G3 (Bethesda)">
        <title>Whole-genome sequence and methylome profiling of the almond [Prunus dulcis (Mill.) D.A. Webb] cultivar 'Nonpareil'.</title>
        <authorList>
            <person name="D'Amico-Willman K.M."/>
            <person name="Ouma W.Z."/>
            <person name="Meulia T."/>
            <person name="Sideli G.M."/>
            <person name="Gradziel T.M."/>
            <person name="Fresnedo-Ramirez J."/>
        </authorList>
    </citation>
    <scope>NUCLEOTIDE SEQUENCE [LARGE SCALE GENOMIC DNA]</scope>
    <source>
        <strain evidence="1">Clone GOH B32 T37-40</strain>
    </source>
</reference>
<sequence length="66" mass="7323">MVVMDEMPFSVVEGKGFRRFCNSLNPNFQVPSRRTLVTFHGNMACGVGGANKVEFHTYDVGSLLKV</sequence>
<dbReference type="AlphaFoldDB" id="A0AAD4ZQA7"/>
<evidence type="ECO:0000313" key="2">
    <source>
        <dbReference type="Proteomes" id="UP001054821"/>
    </source>
</evidence>
<accession>A0AAD4ZQA7</accession>
<dbReference type="Proteomes" id="UP001054821">
    <property type="component" value="Chromosome 1"/>
</dbReference>
<keyword evidence="2" id="KW-1185">Reference proteome</keyword>
<proteinExistence type="predicted"/>
<gene>
    <name evidence="1" type="ORF">L3X38_005117</name>
</gene>
<evidence type="ECO:0000313" key="1">
    <source>
        <dbReference type="EMBL" id="KAI5352226.1"/>
    </source>
</evidence>
<organism evidence="1 2">
    <name type="scientific">Prunus dulcis</name>
    <name type="common">Almond</name>
    <name type="synonym">Amygdalus dulcis</name>
    <dbReference type="NCBI Taxonomy" id="3755"/>
    <lineage>
        <taxon>Eukaryota</taxon>
        <taxon>Viridiplantae</taxon>
        <taxon>Streptophyta</taxon>
        <taxon>Embryophyta</taxon>
        <taxon>Tracheophyta</taxon>
        <taxon>Spermatophyta</taxon>
        <taxon>Magnoliopsida</taxon>
        <taxon>eudicotyledons</taxon>
        <taxon>Gunneridae</taxon>
        <taxon>Pentapetalae</taxon>
        <taxon>rosids</taxon>
        <taxon>fabids</taxon>
        <taxon>Rosales</taxon>
        <taxon>Rosaceae</taxon>
        <taxon>Amygdaloideae</taxon>
        <taxon>Amygdaleae</taxon>
        <taxon>Prunus</taxon>
    </lineage>
</organism>
<dbReference type="EMBL" id="JAJFAZ020000001">
    <property type="protein sequence ID" value="KAI5352226.1"/>
    <property type="molecule type" value="Genomic_DNA"/>
</dbReference>
<dbReference type="SUPFAM" id="SSF140996">
    <property type="entry name" value="Hermes dimerisation domain"/>
    <property type="match status" value="1"/>
</dbReference>